<dbReference type="EMBL" id="LXHC01000020">
    <property type="protein sequence ID" value="OAU96044.1"/>
    <property type="molecule type" value="Genomic_DNA"/>
</dbReference>
<sequence length="38" mass="4213">MPIDYPGHGSKMNEPLLKDSNYLANKISKYGSALKSML</sequence>
<proteinExistence type="predicted"/>
<protein>
    <submittedName>
        <fullName evidence="1">Uncharacterized protein</fullName>
    </submittedName>
</protein>
<reference evidence="3 4" key="1">
    <citation type="journal article" date="2016" name="Genome Biol. Evol.">
        <title>Comparative Genomic Analyses of the Moraxella catarrhalis Serosensitive and Seroresistant Lineages Demonstrate Their Independent Evolution.</title>
        <authorList>
            <person name="Earl J.P."/>
            <person name="de Vries S.P."/>
            <person name="Ahmed A."/>
            <person name="Powell E."/>
            <person name="Schultz M.P."/>
            <person name="Hermans P.W."/>
            <person name="Hill D.J."/>
            <person name="Zhou Z."/>
            <person name="Constantinidou C.I."/>
            <person name="Hu F.Z."/>
            <person name="Bootsma H.J."/>
            <person name="Ehrlich G.D."/>
        </authorList>
    </citation>
    <scope>NUCLEOTIDE SEQUENCE [LARGE SCALE GENOMIC DNA]</scope>
    <source>
        <strain evidence="1 3">Z7542</strain>
        <strain evidence="2 4">Z7574</strain>
    </source>
</reference>
<dbReference type="Proteomes" id="UP000078228">
    <property type="component" value="Unassembled WGS sequence"/>
</dbReference>
<dbReference type="PATRIC" id="fig|480.236.peg.1934"/>
<evidence type="ECO:0000313" key="2">
    <source>
        <dbReference type="EMBL" id="OAV01098.1"/>
    </source>
</evidence>
<gene>
    <name evidence="2" type="ORF">AO382_0855</name>
    <name evidence="1" type="ORF">AO384_1081</name>
</gene>
<dbReference type="EMBL" id="LXHE01000007">
    <property type="protein sequence ID" value="OAV01098.1"/>
    <property type="molecule type" value="Genomic_DNA"/>
</dbReference>
<comment type="caution">
    <text evidence="1">The sequence shown here is derived from an EMBL/GenBank/DDBJ whole genome shotgun (WGS) entry which is preliminary data.</text>
</comment>
<dbReference type="Proteomes" id="UP000078446">
    <property type="component" value="Unassembled WGS sequence"/>
</dbReference>
<evidence type="ECO:0000313" key="3">
    <source>
        <dbReference type="Proteomes" id="UP000078228"/>
    </source>
</evidence>
<keyword evidence="3" id="KW-1185">Reference proteome</keyword>
<name>A0A198V0G3_MORCA</name>
<accession>A0A198V0G3</accession>
<evidence type="ECO:0000313" key="4">
    <source>
        <dbReference type="Proteomes" id="UP000078446"/>
    </source>
</evidence>
<organism evidence="1 3">
    <name type="scientific">Moraxella catarrhalis</name>
    <name type="common">Branhamella catarrhalis</name>
    <dbReference type="NCBI Taxonomy" id="480"/>
    <lineage>
        <taxon>Bacteria</taxon>
        <taxon>Pseudomonadati</taxon>
        <taxon>Pseudomonadota</taxon>
        <taxon>Gammaproteobacteria</taxon>
        <taxon>Moraxellales</taxon>
        <taxon>Moraxellaceae</taxon>
        <taxon>Moraxella</taxon>
    </lineage>
</organism>
<dbReference type="AlphaFoldDB" id="A0A198V0G3"/>
<evidence type="ECO:0000313" key="1">
    <source>
        <dbReference type="EMBL" id="OAU96044.1"/>
    </source>
</evidence>